<dbReference type="AlphaFoldDB" id="A0A4U0X017"/>
<evidence type="ECO:0000313" key="2">
    <source>
        <dbReference type="EMBL" id="TKA68907.1"/>
    </source>
</evidence>
<feature type="signal peptide" evidence="1">
    <location>
        <begin position="1"/>
        <end position="18"/>
    </location>
</feature>
<dbReference type="Proteomes" id="UP000308768">
    <property type="component" value="Unassembled WGS sequence"/>
</dbReference>
<keyword evidence="3" id="KW-1185">Reference proteome</keyword>
<organism evidence="2 3">
    <name type="scientific">Cryomyces minteri</name>
    <dbReference type="NCBI Taxonomy" id="331657"/>
    <lineage>
        <taxon>Eukaryota</taxon>
        <taxon>Fungi</taxon>
        <taxon>Dikarya</taxon>
        <taxon>Ascomycota</taxon>
        <taxon>Pezizomycotina</taxon>
        <taxon>Dothideomycetes</taxon>
        <taxon>Dothideomycetes incertae sedis</taxon>
        <taxon>Cryomyces</taxon>
    </lineage>
</organism>
<dbReference type="EMBL" id="NAJN01000773">
    <property type="protein sequence ID" value="TKA68907.1"/>
    <property type="molecule type" value="Genomic_DNA"/>
</dbReference>
<gene>
    <name evidence="2" type="ORF">B0A49_04001</name>
</gene>
<protein>
    <submittedName>
        <fullName evidence="2">Uncharacterized protein</fullName>
    </submittedName>
</protein>
<feature type="non-terminal residue" evidence="2">
    <location>
        <position position="226"/>
    </location>
</feature>
<proteinExistence type="predicted"/>
<comment type="caution">
    <text evidence="2">The sequence shown here is derived from an EMBL/GenBank/DDBJ whole genome shotgun (WGS) entry which is preliminary data.</text>
</comment>
<name>A0A4U0X017_9PEZI</name>
<reference evidence="2 3" key="1">
    <citation type="submission" date="2017-03" db="EMBL/GenBank/DDBJ databases">
        <title>Genomes of endolithic fungi from Antarctica.</title>
        <authorList>
            <person name="Coleine C."/>
            <person name="Masonjones S."/>
            <person name="Stajich J.E."/>
        </authorList>
    </citation>
    <scope>NUCLEOTIDE SEQUENCE [LARGE SCALE GENOMIC DNA]</scope>
    <source>
        <strain evidence="2 3">CCFEE 5187</strain>
    </source>
</reference>
<evidence type="ECO:0000256" key="1">
    <source>
        <dbReference type="SAM" id="SignalP"/>
    </source>
</evidence>
<sequence>MLAQSLLFAALGGQLAAAQTTASRGRAVGLPSYPGIVAKVCGSTTRILPDGAGCDADLSGLGRYPGLTVLVCDSSPRILPAGSDCSAVPSIYKRGANPYPMLQSKMCLGSPQLLAPGEPCHTRPVRWCPLQGCDYAAKAEHAVKKTGGKRAVVGAILDLDDPSVGAEDEEVGIEARDAAPGPYPMLQSKMCLGSPQLLAPGEPCHTHPVRWCPLQGCDYTAKTEHP</sequence>
<accession>A0A4U0X017</accession>
<keyword evidence="1" id="KW-0732">Signal</keyword>
<feature type="chain" id="PRO_5020462640" evidence="1">
    <location>
        <begin position="19"/>
        <end position="226"/>
    </location>
</feature>
<evidence type="ECO:0000313" key="3">
    <source>
        <dbReference type="Proteomes" id="UP000308768"/>
    </source>
</evidence>